<protein>
    <submittedName>
        <fullName evidence="2">Uncharacterized protein</fullName>
    </submittedName>
</protein>
<dbReference type="Proteomes" id="UP001500307">
    <property type="component" value="Unassembled WGS sequence"/>
</dbReference>
<gene>
    <name evidence="2" type="ORF">GCM10023176_04430</name>
</gene>
<evidence type="ECO:0000313" key="2">
    <source>
        <dbReference type="EMBL" id="GAA4562575.1"/>
    </source>
</evidence>
<proteinExistence type="predicted"/>
<dbReference type="EMBL" id="BAABGU010000002">
    <property type="protein sequence ID" value="GAA4562575.1"/>
    <property type="molecule type" value="Genomic_DNA"/>
</dbReference>
<sequence length="134" mass="15004">MVRLRLDTTTARPAKVTCPDLPRSARPYGRSFRCAPAAALKSGADVSVTVRLDAKVKTAISSIPKDAWTRIEYTDADYDEQTSRFSRSMSHPRPGRCLHGMTTYQPVVTPRTQEETWSTRPASPRPRSPASRER</sequence>
<accession>A0ABP8S712</accession>
<evidence type="ECO:0000256" key="1">
    <source>
        <dbReference type="SAM" id="MobiDB-lite"/>
    </source>
</evidence>
<organism evidence="2 3">
    <name type="scientific">Micromonospora coerulea</name>
    <dbReference type="NCBI Taxonomy" id="47856"/>
    <lineage>
        <taxon>Bacteria</taxon>
        <taxon>Bacillati</taxon>
        <taxon>Actinomycetota</taxon>
        <taxon>Actinomycetes</taxon>
        <taxon>Micromonosporales</taxon>
        <taxon>Micromonosporaceae</taxon>
        <taxon>Micromonospora</taxon>
    </lineage>
</organism>
<name>A0ABP8S712_9ACTN</name>
<comment type="caution">
    <text evidence="2">The sequence shown here is derived from an EMBL/GenBank/DDBJ whole genome shotgun (WGS) entry which is preliminary data.</text>
</comment>
<reference evidence="3" key="1">
    <citation type="journal article" date="2019" name="Int. J. Syst. Evol. Microbiol.">
        <title>The Global Catalogue of Microorganisms (GCM) 10K type strain sequencing project: providing services to taxonomists for standard genome sequencing and annotation.</title>
        <authorList>
            <consortium name="The Broad Institute Genomics Platform"/>
            <consortium name="The Broad Institute Genome Sequencing Center for Infectious Disease"/>
            <person name="Wu L."/>
            <person name="Ma J."/>
        </authorList>
    </citation>
    <scope>NUCLEOTIDE SEQUENCE [LARGE SCALE GENOMIC DNA]</scope>
    <source>
        <strain evidence="3">JCM 3175</strain>
    </source>
</reference>
<keyword evidence="3" id="KW-1185">Reference proteome</keyword>
<evidence type="ECO:0000313" key="3">
    <source>
        <dbReference type="Proteomes" id="UP001500307"/>
    </source>
</evidence>
<feature type="region of interest" description="Disordered" evidence="1">
    <location>
        <begin position="81"/>
        <end position="134"/>
    </location>
</feature>